<dbReference type="SUPFAM" id="SSF52080">
    <property type="entry name" value="Ribosomal proteins L15p and L18e"/>
    <property type="match status" value="1"/>
</dbReference>
<dbReference type="Proteomes" id="UP000095023">
    <property type="component" value="Unassembled WGS sequence"/>
</dbReference>
<dbReference type="AlphaFoldDB" id="A0A1E4TDM4"/>
<accession>A0A1E4TDM4</accession>
<dbReference type="GO" id="GO:0003735">
    <property type="term" value="F:structural constituent of ribosome"/>
    <property type="evidence" value="ECO:0007669"/>
    <property type="project" value="InterPro"/>
</dbReference>
<feature type="region of interest" description="Disordered" evidence="6">
    <location>
        <begin position="1"/>
        <end position="39"/>
    </location>
</feature>
<dbReference type="Pfam" id="PF00828">
    <property type="entry name" value="Ribosomal_L27A"/>
    <property type="match status" value="1"/>
</dbReference>
<dbReference type="GO" id="GO:0003723">
    <property type="term" value="F:RNA binding"/>
    <property type="evidence" value="ECO:0007669"/>
    <property type="project" value="EnsemblFungi"/>
</dbReference>
<sequence length="149" mass="16418">MATRLRKSRKHRGNAPHGYGRAGKHRCHPAGRGNAGGLTHHRTNFDKYHPGYFGKVGMRVFHKQPAHYWKPVINIDKLWSLVESANRDDLLKNASTDSAPVIDTLAHGYGKVLGKGRLPEVPVIVKARFVSKLAEEKIKAAGGVVELVA</sequence>
<evidence type="ECO:0000259" key="7">
    <source>
        <dbReference type="Pfam" id="PF00828"/>
    </source>
</evidence>
<gene>
    <name evidence="8" type="ORF">CANCADRAFT_32942</name>
</gene>
<evidence type="ECO:0000256" key="1">
    <source>
        <dbReference type="ARBA" id="ARBA00007320"/>
    </source>
</evidence>
<dbReference type="GO" id="GO:0005634">
    <property type="term" value="C:nucleus"/>
    <property type="evidence" value="ECO:0007669"/>
    <property type="project" value="EnsemblFungi"/>
</dbReference>
<dbReference type="InterPro" id="IPR030878">
    <property type="entry name" value="Ribosomal_uL15"/>
</dbReference>
<dbReference type="FunFam" id="3.100.10.10:FF:000002">
    <property type="entry name" value="60S ribosomal protein L27a"/>
    <property type="match status" value="1"/>
</dbReference>
<evidence type="ECO:0000256" key="3">
    <source>
        <dbReference type="ARBA" id="ARBA00023274"/>
    </source>
</evidence>
<dbReference type="PANTHER" id="PTHR11721:SF3">
    <property type="entry name" value="LARGE RIBOSOMAL SUBUNIT PROTEIN UL15"/>
    <property type="match status" value="1"/>
</dbReference>
<keyword evidence="3 5" id="KW-0687">Ribonucleoprotein</keyword>
<keyword evidence="2 5" id="KW-0689">Ribosomal protein</keyword>
<dbReference type="PANTHER" id="PTHR11721">
    <property type="entry name" value="60S RIBOSOMAL PROTEIN L27A"/>
    <property type="match status" value="1"/>
</dbReference>
<evidence type="ECO:0000256" key="6">
    <source>
        <dbReference type="SAM" id="MobiDB-lite"/>
    </source>
</evidence>
<feature type="domain" description="Large ribosomal subunit protein uL15/eL18" evidence="7">
    <location>
        <begin position="72"/>
        <end position="146"/>
    </location>
</feature>
<name>A0A1E4TDM4_9ASCO</name>
<dbReference type="InterPro" id="IPR021131">
    <property type="entry name" value="Ribosomal_uL15/eL18"/>
</dbReference>
<comment type="similarity">
    <text evidence="1 5">Belongs to the universal ribosomal protein uL15 family.</text>
</comment>
<dbReference type="InterPro" id="IPR001196">
    <property type="entry name" value="Ribosomal_uL15_CS"/>
</dbReference>
<feature type="compositionally biased region" description="Basic residues" evidence="6">
    <location>
        <begin position="1"/>
        <end position="14"/>
    </location>
</feature>
<proteinExistence type="inferred from homology"/>
<evidence type="ECO:0000313" key="8">
    <source>
        <dbReference type="EMBL" id="ODV89803.1"/>
    </source>
</evidence>
<dbReference type="GO" id="GO:0022625">
    <property type="term" value="C:cytosolic large ribosomal subunit"/>
    <property type="evidence" value="ECO:0007669"/>
    <property type="project" value="EnsemblFungi"/>
</dbReference>
<organism evidence="8 9">
    <name type="scientific">Tortispora caseinolytica NRRL Y-17796</name>
    <dbReference type="NCBI Taxonomy" id="767744"/>
    <lineage>
        <taxon>Eukaryota</taxon>
        <taxon>Fungi</taxon>
        <taxon>Dikarya</taxon>
        <taxon>Ascomycota</taxon>
        <taxon>Saccharomycotina</taxon>
        <taxon>Trigonopsidomycetes</taxon>
        <taxon>Trigonopsidales</taxon>
        <taxon>Trigonopsidaceae</taxon>
        <taxon>Tortispora</taxon>
    </lineage>
</organism>
<dbReference type="GO" id="GO:0006412">
    <property type="term" value="P:translation"/>
    <property type="evidence" value="ECO:0007669"/>
    <property type="project" value="InterPro"/>
</dbReference>
<dbReference type="EMBL" id="KV453843">
    <property type="protein sequence ID" value="ODV89803.1"/>
    <property type="molecule type" value="Genomic_DNA"/>
</dbReference>
<evidence type="ECO:0000256" key="5">
    <source>
        <dbReference type="RuleBase" id="RU003888"/>
    </source>
</evidence>
<dbReference type="PROSITE" id="PS00475">
    <property type="entry name" value="RIBOSOMAL_L15"/>
    <property type="match status" value="1"/>
</dbReference>
<dbReference type="HAMAP" id="MF_01341">
    <property type="entry name" value="Ribosomal_uL15"/>
    <property type="match status" value="1"/>
</dbReference>
<protein>
    <recommendedName>
        <fullName evidence="4">60S ribosomal protein L28</fullName>
    </recommendedName>
</protein>
<reference evidence="9" key="1">
    <citation type="submission" date="2016-02" db="EMBL/GenBank/DDBJ databases">
        <title>Comparative genomics of biotechnologically important yeasts.</title>
        <authorList>
            <consortium name="DOE Joint Genome Institute"/>
            <person name="Riley R."/>
            <person name="Haridas S."/>
            <person name="Wolfe K.H."/>
            <person name="Lopes M.R."/>
            <person name="Hittinger C.T."/>
            <person name="Goker M."/>
            <person name="Salamov A."/>
            <person name="Wisecaver J."/>
            <person name="Long T.M."/>
            <person name="Aerts A.L."/>
            <person name="Barry K."/>
            <person name="Choi C."/>
            <person name="Clum A."/>
            <person name="Coughlan A.Y."/>
            <person name="Deshpande S."/>
            <person name="Douglass A.P."/>
            <person name="Hanson S.J."/>
            <person name="Klenk H.-P."/>
            <person name="Labutti K."/>
            <person name="Lapidus A."/>
            <person name="Lindquist E."/>
            <person name="Lipzen A."/>
            <person name="Meier-Kolthoff J.P."/>
            <person name="Ohm R.A."/>
            <person name="Otillar R.P."/>
            <person name="Pangilinan J."/>
            <person name="Peng Y."/>
            <person name="Rokas A."/>
            <person name="Rosa C.A."/>
            <person name="Scheuner C."/>
            <person name="Sibirny A.A."/>
            <person name="Slot J.C."/>
            <person name="Stielow J.B."/>
            <person name="Sun H."/>
            <person name="Kurtzman C.P."/>
            <person name="Blackwell M."/>
            <person name="Jeffries T.W."/>
            <person name="Grigoriev I.V."/>
        </authorList>
    </citation>
    <scope>NUCLEOTIDE SEQUENCE [LARGE SCALE GENOMIC DNA]</scope>
    <source>
        <strain evidence="9">NRRL Y-17796</strain>
    </source>
</reference>
<dbReference type="OrthoDB" id="61900at2759"/>
<dbReference type="Gene3D" id="3.100.10.10">
    <property type="match status" value="1"/>
</dbReference>
<evidence type="ECO:0000256" key="2">
    <source>
        <dbReference type="ARBA" id="ARBA00022980"/>
    </source>
</evidence>
<dbReference type="InterPro" id="IPR036227">
    <property type="entry name" value="Ribosomal_uL15/eL18_sf"/>
</dbReference>
<evidence type="ECO:0000256" key="4">
    <source>
        <dbReference type="ARBA" id="ARBA00035330"/>
    </source>
</evidence>
<evidence type="ECO:0000313" key="9">
    <source>
        <dbReference type="Proteomes" id="UP000095023"/>
    </source>
</evidence>
<keyword evidence="9" id="KW-1185">Reference proteome</keyword>